<dbReference type="GO" id="GO:0000981">
    <property type="term" value="F:DNA-binding transcription factor activity, RNA polymerase II-specific"/>
    <property type="evidence" value="ECO:0007669"/>
    <property type="project" value="TreeGrafter"/>
</dbReference>
<organism evidence="3 4">
    <name type="scientific">Phascolarctos cinereus</name>
    <name type="common">Koala</name>
    <dbReference type="NCBI Taxonomy" id="38626"/>
    <lineage>
        <taxon>Eukaryota</taxon>
        <taxon>Metazoa</taxon>
        <taxon>Chordata</taxon>
        <taxon>Craniata</taxon>
        <taxon>Vertebrata</taxon>
        <taxon>Euteleostomi</taxon>
        <taxon>Mammalia</taxon>
        <taxon>Metatheria</taxon>
        <taxon>Diprotodontia</taxon>
        <taxon>Phascolarctidae</taxon>
        <taxon>Phascolarctos</taxon>
    </lineage>
</organism>
<dbReference type="RefSeq" id="XP_020831080.1">
    <property type="nucleotide sequence ID" value="XM_020975421.1"/>
</dbReference>
<name>A0A6P5JAG0_PHACI</name>
<dbReference type="GO" id="GO:0005634">
    <property type="term" value="C:nucleus"/>
    <property type="evidence" value="ECO:0007669"/>
    <property type="project" value="InterPro"/>
</dbReference>
<feature type="compositionally biased region" description="Polar residues" evidence="1">
    <location>
        <begin position="184"/>
        <end position="195"/>
    </location>
</feature>
<gene>
    <name evidence="4" type="primary">LOC110200197</name>
</gene>
<sequence length="366" mass="40798">MMEERRPRRKQGEISGQSGCLASKRLPVLKGMSDLERKMVEDNLVETFKKNKLEISKAINTPSPFLEILRDHSVISEEMYQCAQKKYQKLVPICKGSICTYSILMQLEKKFSSKILAALFHPTNLQEYPLLVQIQKQFRDEPLDESTSEVNMGSPLQRSSLDESAWIISTPQSSVQEPLDESTSEANMGSPLQRSSLDESAWIVSTPQSSVQVPLDQSTPESNVSSPVQRSSLDESISARDVQVPLDQSTPESNVGSPVQRSSFDESISFSDVQVPLDQSTPESNVGSPVQRSSLDESTSVSDVQVPPDQSPPESNAGLLSKEAAWMRVHLSEMSKDQRLRAARDLRSRLIQWIHFEDEKTEGQSG</sequence>
<dbReference type="PANTHER" id="PTHR46386">
    <property type="entry name" value="NUCLEAR BODY PROTEIN SP140"/>
    <property type="match status" value="1"/>
</dbReference>
<feature type="region of interest" description="Disordered" evidence="1">
    <location>
        <begin position="277"/>
        <end position="317"/>
    </location>
</feature>
<dbReference type="Proteomes" id="UP000515140">
    <property type="component" value="Unplaced"/>
</dbReference>
<evidence type="ECO:0000256" key="1">
    <source>
        <dbReference type="SAM" id="MobiDB-lite"/>
    </source>
</evidence>
<dbReference type="AlphaFoldDB" id="A0A6P5JAG0"/>
<evidence type="ECO:0000259" key="2">
    <source>
        <dbReference type="PROSITE" id="PS51414"/>
    </source>
</evidence>
<dbReference type="PANTHER" id="PTHR46386:SF13">
    <property type="entry name" value="RIKEN CDNA A630001G21 GENE"/>
    <property type="match status" value="1"/>
</dbReference>
<accession>A0A6P5JAG0</accession>
<feature type="region of interest" description="Disordered" evidence="1">
    <location>
        <begin position="172"/>
        <end position="196"/>
    </location>
</feature>
<evidence type="ECO:0000313" key="3">
    <source>
        <dbReference type="Proteomes" id="UP000515140"/>
    </source>
</evidence>
<dbReference type="InterPro" id="IPR043563">
    <property type="entry name" value="Sp110/Sp140/Sp140L-like"/>
</dbReference>
<feature type="compositionally biased region" description="Polar residues" evidence="1">
    <location>
        <begin position="208"/>
        <end position="235"/>
    </location>
</feature>
<protein>
    <submittedName>
        <fullName evidence="4">Nuclear autoantigen Sp-100-like isoform X9</fullName>
    </submittedName>
</protein>
<dbReference type="Pfam" id="PF03172">
    <property type="entry name" value="HSR"/>
    <property type="match status" value="1"/>
</dbReference>
<dbReference type="GeneID" id="110200197"/>
<dbReference type="InterPro" id="IPR004865">
    <property type="entry name" value="HSR_dom"/>
</dbReference>
<feature type="compositionally biased region" description="Polar residues" evidence="1">
    <location>
        <begin position="277"/>
        <end position="303"/>
    </location>
</feature>
<proteinExistence type="predicted"/>
<reference evidence="4" key="1">
    <citation type="submission" date="2025-08" db="UniProtKB">
        <authorList>
            <consortium name="RefSeq"/>
        </authorList>
    </citation>
    <scope>IDENTIFICATION</scope>
    <source>
        <tissue evidence="4">Spleen</tissue>
    </source>
</reference>
<feature type="domain" description="HSR" evidence="2">
    <location>
        <begin position="25"/>
        <end position="143"/>
    </location>
</feature>
<feature type="compositionally biased region" description="Polar residues" evidence="1">
    <location>
        <begin position="246"/>
        <end position="263"/>
    </location>
</feature>
<keyword evidence="3" id="KW-1185">Reference proteome</keyword>
<evidence type="ECO:0000313" key="4">
    <source>
        <dbReference type="RefSeq" id="XP_020831080.1"/>
    </source>
</evidence>
<feature type="region of interest" description="Disordered" evidence="1">
    <location>
        <begin position="208"/>
        <end position="263"/>
    </location>
</feature>
<dbReference type="PROSITE" id="PS51414">
    <property type="entry name" value="HSR"/>
    <property type="match status" value="1"/>
</dbReference>